<reference evidence="1" key="1">
    <citation type="submission" date="2014-09" db="EMBL/GenBank/DDBJ databases">
        <authorList>
            <person name="Magalhaes I.L.F."/>
            <person name="Oliveira U."/>
            <person name="Santos F.R."/>
            <person name="Vidigal T.H.D.A."/>
            <person name="Brescovit A.D."/>
            <person name="Santos A.J."/>
        </authorList>
    </citation>
    <scope>NUCLEOTIDE SEQUENCE</scope>
    <source>
        <tissue evidence="1">Shoot tissue taken approximately 20 cm above the soil surface</tissue>
    </source>
</reference>
<protein>
    <recommendedName>
        <fullName evidence="2">NAD(P)-binding Rossmann-fold superfamily protein</fullName>
    </recommendedName>
</protein>
<dbReference type="AlphaFoldDB" id="A0A0A9G1G7"/>
<dbReference type="EMBL" id="GBRH01178971">
    <property type="protein sequence ID" value="JAE18925.1"/>
    <property type="molecule type" value="Transcribed_RNA"/>
</dbReference>
<dbReference type="Gene3D" id="3.40.50.720">
    <property type="entry name" value="NAD(P)-binding Rossmann-like Domain"/>
    <property type="match status" value="1"/>
</dbReference>
<reference evidence="1" key="2">
    <citation type="journal article" date="2015" name="Data Brief">
        <title>Shoot transcriptome of the giant reed, Arundo donax.</title>
        <authorList>
            <person name="Barrero R.A."/>
            <person name="Guerrero F.D."/>
            <person name="Moolhuijzen P."/>
            <person name="Goolsby J.A."/>
            <person name="Tidwell J."/>
            <person name="Bellgard S.E."/>
            <person name="Bellgard M.I."/>
        </authorList>
    </citation>
    <scope>NUCLEOTIDE SEQUENCE</scope>
    <source>
        <tissue evidence="1">Shoot tissue taken approximately 20 cm above the soil surface</tissue>
    </source>
</reference>
<evidence type="ECO:0008006" key="2">
    <source>
        <dbReference type="Google" id="ProtNLM"/>
    </source>
</evidence>
<evidence type="ECO:0000313" key="1">
    <source>
        <dbReference type="EMBL" id="JAE18925.1"/>
    </source>
</evidence>
<sequence length="77" mass="8691">MKKRPRSQIFLGCDNKPLSRQEIMDTVNRSGKFDTKFGGFTGTDGPLGKRMENSKTRAEVGWEPKYPSFTEFLGLSS</sequence>
<organism evidence="1">
    <name type="scientific">Arundo donax</name>
    <name type="common">Giant reed</name>
    <name type="synonym">Donax arundinaceus</name>
    <dbReference type="NCBI Taxonomy" id="35708"/>
    <lineage>
        <taxon>Eukaryota</taxon>
        <taxon>Viridiplantae</taxon>
        <taxon>Streptophyta</taxon>
        <taxon>Embryophyta</taxon>
        <taxon>Tracheophyta</taxon>
        <taxon>Spermatophyta</taxon>
        <taxon>Magnoliopsida</taxon>
        <taxon>Liliopsida</taxon>
        <taxon>Poales</taxon>
        <taxon>Poaceae</taxon>
        <taxon>PACMAD clade</taxon>
        <taxon>Arundinoideae</taxon>
        <taxon>Arundineae</taxon>
        <taxon>Arundo</taxon>
    </lineage>
</organism>
<accession>A0A0A9G1G7</accession>
<name>A0A0A9G1G7_ARUDO</name>
<proteinExistence type="predicted"/>